<keyword evidence="1" id="KW-0067">ATP-binding</keyword>
<organism evidence="1 2">
    <name type="scientific">Arthrobacter glacialis</name>
    <dbReference type="NCBI Taxonomy" id="1664"/>
    <lineage>
        <taxon>Bacteria</taxon>
        <taxon>Bacillati</taxon>
        <taxon>Actinomycetota</taxon>
        <taxon>Actinomycetes</taxon>
        <taxon>Micrococcales</taxon>
        <taxon>Micrococcaceae</taxon>
        <taxon>Arthrobacter</taxon>
    </lineage>
</organism>
<protein>
    <submittedName>
        <fullName evidence="1">ATP-binding protein</fullName>
    </submittedName>
</protein>
<dbReference type="Gene3D" id="3.30.565.10">
    <property type="entry name" value="Histidine kinase-like ATPase, C-terminal domain"/>
    <property type="match status" value="1"/>
</dbReference>
<keyword evidence="2" id="KW-1185">Reference proteome</keyword>
<dbReference type="SUPFAM" id="SSF55874">
    <property type="entry name" value="ATPase domain of HSP90 chaperone/DNA topoisomerase II/histidine kinase"/>
    <property type="match status" value="1"/>
</dbReference>
<dbReference type="Pfam" id="PF13589">
    <property type="entry name" value="HATPase_c_3"/>
    <property type="match status" value="1"/>
</dbReference>
<comment type="caution">
    <text evidence="1">The sequence shown here is derived from an EMBL/GenBank/DDBJ whole genome shotgun (WGS) entry which is preliminary data.</text>
</comment>
<reference evidence="1 2" key="1">
    <citation type="submission" date="2018-01" db="EMBL/GenBank/DDBJ databases">
        <title>Arthrobacter sp. nov., from glaciers in China.</title>
        <authorList>
            <person name="Liu Q."/>
            <person name="Xin Y.-H."/>
        </authorList>
    </citation>
    <scope>NUCLEOTIDE SEQUENCE [LARGE SCALE GENOMIC DNA]</scope>
    <source>
        <strain evidence="1 2">HLT2-12-2</strain>
    </source>
</reference>
<evidence type="ECO:0000313" key="1">
    <source>
        <dbReference type="EMBL" id="POH73075.1"/>
    </source>
</evidence>
<accession>A0A2S3ZUZ1</accession>
<dbReference type="Proteomes" id="UP000237061">
    <property type="component" value="Unassembled WGS sequence"/>
</dbReference>
<name>A0A2S3ZUZ1_ARTGL</name>
<keyword evidence="1" id="KW-0547">Nucleotide-binding</keyword>
<dbReference type="GO" id="GO:0005524">
    <property type="term" value="F:ATP binding"/>
    <property type="evidence" value="ECO:0007669"/>
    <property type="project" value="UniProtKB-KW"/>
</dbReference>
<sequence>MIQTLGDVANDATSIDIRPEVNILGVLKYLNYKPWYALAEYVDNSIASYLAMKNLTLNIEPLAIDIVIEPHDGGFISIKDNAYGISIADFPRAFKAAEVPPDTTGLSEFGMGMKSASSWFAQEWRVRTSTLGDPLLRSVTFDLDSIVQNNTAILPIQLAPASPHAHYTIIELSKLNHVPQGRTLTKIRTHLASIYRKFLRSGDLTLKFNGEKIAFPEVEVLTARKHDEPNGPDLIWRIDDIEVELSPGKKIRGFVGIRAKGSTSEAGFALFRRGRVIQGSHDETYRPVEIFGRSTTHVYQRLFGEFEFEGFGVSHTKDVIDWMGYEDSFLASLRDELRSRDKNILEQAAKYRHKFLDIDERRKIESDSKLVASVVEKNLAHTVNSTRETPVDVGALSAMLDARPVALNSNLQPVNSTFEVRTNDDIWRVSIEAVLDDLNSEWIDIGSAVADVDPVSGELLRRLHVRISFAHPFVRRFSSPSGDSNQIVLAIGTAIGIAASLGQEANLRPKALVRLLNTVLLGSFTIQGE</sequence>
<dbReference type="EMBL" id="PPXC01000009">
    <property type="protein sequence ID" value="POH73075.1"/>
    <property type="molecule type" value="Genomic_DNA"/>
</dbReference>
<dbReference type="InterPro" id="IPR036890">
    <property type="entry name" value="HATPase_C_sf"/>
</dbReference>
<gene>
    <name evidence="1" type="ORF">CVS27_13020</name>
</gene>
<evidence type="ECO:0000313" key="2">
    <source>
        <dbReference type="Proteomes" id="UP000237061"/>
    </source>
</evidence>
<proteinExistence type="predicted"/>
<dbReference type="RefSeq" id="WP_103466167.1">
    <property type="nucleotide sequence ID" value="NZ_PPXC01000009.1"/>
</dbReference>
<dbReference type="AlphaFoldDB" id="A0A2S3ZUZ1"/>